<dbReference type="Pfam" id="PF00196">
    <property type="entry name" value="GerE"/>
    <property type="match status" value="1"/>
</dbReference>
<evidence type="ECO:0000259" key="4">
    <source>
        <dbReference type="PROSITE" id="PS50043"/>
    </source>
</evidence>
<dbReference type="InterPro" id="IPR035965">
    <property type="entry name" value="PAS-like_dom_sf"/>
</dbReference>
<dbReference type="PANTHER" id="PTHR44688">
    <property type="entry name" value="DNA-BINDING TRANSCRIPTIONAL ACTIVATOR DEVR_DOSR"/>
    <property type="match status" value="1"/>
</dbReference>
<evidence type="ECO:0000313" key="7">
    <source>
        <dbReference type="Proteomes" id="UP000184066"/>
    </source>
</evidence>
<dbReference type="GO" id="GO:0006355">
    <property type="term" value="P:regulation of DNA-templated transcription"/>
    <property type="evidence" value="ECO:0007669"/>
    <property type="project" value="InterPro"/>
</dbReference>
<dbReference type="NCBIfam" id="TIGR00229">
    <property type="entry name" value="sensory_box"/>
    <property type="match status" value="1"/>
</dbReference>
<evidence type="ECO:0000313" key="6">
    <source>
        <dbReference type="EMBL" id="SHN64704.1"/>
    </source>
</evidence>
<dbReference type="Pfam" id="PF13426">
    <property type="entry name" value="PAS_9"/>
    <property type="match status" value="1"/>
</dbReference>
<keyword evidence="3" id="KW-0804">Transcription</keyword>
<dbReference type="PROSITE" id="PS50043">
    <property type="entry name" value="HTH_LUXR_2"/>
    <property type="match status" value="1"/>
</dbReference>
<dbReference type="SUPFAM" id="SSF55785">
    <property type="entry name" value="PYP-like sensor domain (PAS domain)"/>
    <property type="match status" value="1"/>
</dbReference>
<keyword evidence="1" id="KW-0805">Transcription regulation</keyword>
<keyword evidence="7" id="KW-1185">Reference proteome</keyword>
<feature type="domain" description="PAS" evidence="5">
    <location>
        <begin position="33"/>
        <end position="56"/>
    </location>
</feature>
<dbReference type="InterPro" id="IPR036388">
    <property type="entry name" value="WH-like_DNA-bd_sf"/>
</dbReference>
<dbReference type="PANTHER" id="PTHR44688:SF16">
    <property type="entry name" value="DNA-BINDING TRANSCRIPTIONAL ACTIVATOR DEVR_DOSR"/>
    <property type="match status" value="1"/>
</dbReference>
<dbReference type="EMBL" id="FRDL01000004">
    <property type="protein sequence ID" value="SHN64704.1"/>
    <property type="molecule type" value="Genomic_DNA"/>
</dbReference>
<dbReference type="STRING" id="1189325.SAMN04488119_10434"/>
<dbReference type="RefSeq" id="WP_072747010.1">
    <property type="nucleotide sequence ID" value="NZ_FOHL01000004.1"/>
</dbReference>
<organism evidence="6 7">
    <name type="scientific">Oceanicella actignis</name>
    <dbReference type="NCBI Taxonomy" id="1189325"/>
    <lineage>
        <taxon>Bacteria</taxon>
        <taxon>Pseudomonadati</taxon>
        <taxon>Pseudomonadota</taxon>
        <taxon>Alphaproteobacteria</taxon>
        <taxon>Rhodobacterales</taxon>
        <taxon>Paracoccaceae</taxon>
        <taxon>Oceanicella</taxon>
    </lineage>
</organism>
<dbReference type="InterPro" id="IPR000014">
    <property type="entry name" value="PAS"/>
</dbReference>
<name>A0A1M7T217_9RHOB</name>
<dbReference type="InterPro" id="IPR000792">
    <property type="entry name" value="Tscrpt_reg_LuxR_C"/>
</dbReference>
<gene>
    <name evidence="6" type="ORF">SAMN05216200_10434</name>
</gene>
<keyword evidence="2" id="KW-0238">DNA-binding</keyword>
<dbReference type="PRINTS" id="PR00038">
    <property type="entry name" value="HTHLUXR"/>
</dbReference>
<dbReference type="CDD" id="cd06170">
    <property type="entry name" value="LuxR_C_like"/>
    <property type="match status" value="1"/>
</dbReference>
<proteinExistence type="predicted"/>
<dbReference type="Gene3D" id="1.10.10.10">
    <property type="entry name" value="Winged helix-like DNA-binding domain superfamily/Winged helix DNA-binding domain"/>
    <property type="match status" value="1"/>
</dbReference>
<dbReference type="Gene3D" id="3.30.450.20">
    <property type="entry name" value="PAS domain"/>
    <property type="match status" value="1"/>
</dbReference>
<dbReference type="CDD" id="cd00130">
    <property type="entry name" value="PAS"/>
    <property type="match status" value="1"/>
</dbReference>
<dbReference type="InterPro" id="IPR016032">
    <property type="entry name" value="Sig_transdc_resp-reg_C-effctor"/>
</dbReference>
<evidence type="ECO:0000256" key="1">
    <source>
        <dbReference type="ARBA" id="ARBA00023015"/>
    </source>
</evidence>
<evidence type="ECO:0000256" key="2">
    <source>
        <dbReference type="ARBA" id="ARBA00023125"/>
    </source>
</evidence>
<feature type="domain" description="HTH luxR-type" evidence="4">
    <location>
        <begin position="120"/>
        <end position="185"/>
    </location>
</feature>
<dbReference type="PROSITE" id="PS00622">
    <property type="entry name" value="HTH_LUXR_1"/>
    <property type="match status" value="1"/>
</dbReference>
<dbReference type="AlphaFoldDB" id="A0A1M7T217"/>
<accession>A0A1M7T217</accession>
<dbReference type="SMART" id="SM00421">
    <property type="entry name" value="HTH_LUXR"/>
    <property type="match status" value="1"/>
</dbReference>
<dbReference type="GO" id="GO:0003677">
    <property type="term" value="F:DNA binding"/>
    <property type="evidence" value="ECO:0007669"/>
    <property type="project" value="UniProtKB-KW"/>
</dbReference>
<dbReference type="OrthoDB" id="9782655at2"/>
<dbReference type="SUPFAM" id="SSF46894">
    <property type="entry name" value="C-terminal effector domain of the bipartite response regulators"/>
    <property type="match status" value="1"/>
</dbReference>
<evidence type="ECO:0000256" key="3">
    <source>
        <dbReference type="ARBA" id="ARBA00023163"/>
    </source>
</evidence>
<dbReference type="PROSITE" id="PS50112">
    <property type="entry name" value="PAS"/>
    <property type="match status" value="1"/>
</dbReference>
<dbReference type="Proteomes" id="UP000184066">
    <property type="component" value="Unassembled WGS sequence"/>
</dbReference>
<protein>
    <submittedName>
        <fullName evidence="6">PAS domain S-box-containing protein</fullName>
    </submittedName>
</protein>
<sequence length="189" mass="21331">MDPTADQQLWDLAFDGAPVGIALAERRVIRVCNRTFAQMFGYERYELIGRSFRDLYPSAAEFEQFGDIGIEALRASGRYSDERIMARRDGTLFWVRVRATTPHPDDPLSRVVLSFADLSDQRPAHSLTPRERQIVMHLFDGRTSKQIAQALSLSPRTVEAHRARLLRKFGAANVAELLALLSGMPATDR</sequence>
<dbReference type="SMART" id="SM00091">
    <property type="entry name" value="PAS"/>
    <property type="match status" value="1"/>
</dbReference>
<evidence type="ECO:0000259" key="5">
    <source>
        <dbReference type="PROSITE" id="PS50112"/>
    </source>
</evidence>
<reference evidence="6 7" key="1">
    <citation type="submission" date="2016-12" db="EMBL/GenBank/DDBJ databases">
        <authorList>
            <person name="Song W.-J."/>
            <person name="Kurnit D.M."/>
        </authorList>
    </citation>
    <scope>NUCLEOTIDE SEQUENCE [LARGE SCALE GENOMIC DNA]</scope>
    <source>
        <strain evidence="6 7">CGMCC 1.10808</strain>
    </source>
</reference>